<keyword evidence="3" id="KW-0732">Signal</keyword>
<dbReference type="Proteomes" id="UP000240971">
    <property type="component" value="Unassembled WGS sequence"/>
</dbReference>
<dbReference type="Gene3D" id="2.80.10.50">
    <property type="match status" value="3"/>
</dbReference>
<dbReference type="SUPFAM" id="SSF51445">
    <property type="entry name" value="(Trans)glycosidases"/>
    <property type="match status" value="1"/>
</dbReference>
<dbReference type="CDD" id="cd00161">
    <property type="entry name" value="beta-trefoil_Ricin-like"/>
    <property type="match status" value="1"/>
</dbReference>
<evidence type="ECO:0000256" key="2">
    <source>
        <dbReference type="ARBA" id="ARBA00012566"/>
    </source>
</evidence>
<evidence type="ECO:0000256" key="1">
    <source>
        <dbReference type="ARBA" id="ARBA00009336"/>
    </source>
</evidence>
<evidence type="ECO:0000256" key="3">
    <source>
        <dbReference type="ARBA" id="ARBA00022729"/>
    </source>
</evidence>
<dbReference type="PROSITE" id="PS50231">
    <property type="entry name" value="RICIN_B_LECTIN"/>
    <property type="match status" value="1"/>
</dbReference>
<evidence type="ECO:0000256" key="4">
    <source>
        <dbReference type="ARBA" id="ARBA00022801"/>
    </source>
</evidence>
<dbReference type="InterPro" id="IPR035992">
    <property type="entry name" value="Ricin_B-like_lectins"/>
</dbReference>
<dbReference type="EC" id="3.2.1.96" evidence="2"/>
<dbReference type="GO" id="GO:0033925">
    <property type="term" value="F:mannosyl-glycoprotein endo-beta-N-acetylglucosaminidase activity"/>
    <property type="evidence" value="ECO:0007669"/>
    <property type="project" value="UniProtKB-EC"/>
</dbReference>
<dbReference type="Pfam" id="PF14200">
    <property type="entry name" value="RicinB_lectin_2"/>
    <property type="match status" value="1"/>
</dbReference>
<organism evidence="8 9">
    <name type="scientific">Chitinophaga niastensis</name>
    <dbReference type="NCBI Taxonomy" id="536980"/>
    <lineage>
        <taxon>Bacteria</taxon>
        <taxon>Pseudomonadati</taxon>
        <taxon>Bacteroidota</taxon>
        <taxon>Chitinophagia</taxon>
        <taxon>Chitinophagales</taxon>
        <taxon>Chitinophagaceae</taxon>
        <taxon>Chitinophaga</taxon>
    </lineage>
</organism>
<dbReference type="RefSeq" id="WP_106529457.1">
    <property type="nucleotide sequence ID" value="NZ_PYAW01000003.1"/>
</dbReference>
<evidence type="ECO:0000256" key="5">
    <source>
        <dbReference type="ARBA" id="ARBA00023295"/>
    </source>
</evidence>
<comment type="similarity">
    <text evidence="1">Belongs to the glycosyl hydrolase 18 family.</text>
</comment>
<keyword evidence="4" id="KW-0378">Hydrolase</keyword>
<gene>
    <name evidence="8" type="ORF">CLV51_103676</name>
</gene>
<sequence>MKRQLNALLALSLLATFLLLITGCQKDLKDNSLQKLDGKLAAVAVSTNLTTSLADLIAYKKSPHEIMMGYFRTWRDKAAGDPRNTATFKDIPDSVDIAVVFGGLNPGTPFADSLRLSYIPYLHARGTKVIITGGITLPAGYTHDATGYAAYAKFIMDSTINYLGLDGYDVDVESNPSGSTLTDMVGIYKALSGYMGPHSGTGKLLTYDTNQDGSTNNFFTQVYTLVDYVFLQAYGRGASTLQGTFNTYSSYISAGKFIPGFSFYEENGQAAGNIWYDVTYPRDGTGRAYDYARWEPSGSVKKGGIFAYAIDRDVPVFTDNIIAPDFGVTRQLISIMNPVAVSGGIAAGGIYSIAPRVAAGSRLDVSGSGTANGTKVQIWTSNGTNAQKWKLVAASSGYFYLQPQCATASVLDVYGAQTADGTKVELWQSAGGANQQWKITDLGNGYFKLTPKHAPGSALDVSNGGTADGTQVQIWTDNGTNAQQWQFTRLQ</sequence>
<dbReference type="SUPFAM" id="SSF50370">
    <property type="entry name" value="Ricin B-like lectins"/>
    <property type="match status" value="1"/>
</dbReference>
<keyword evidence="8" id="KW-0430">Lectin</keyword>
<dbReference type="Gene3D" id="3.20.20.80">
    <property type="entry name" value="Glycosidases"/>
    <property type="match status" value="1"/>
</dbReference>
<comment type="catalytic activity">
    <reaction evidence="6">
        <text>an N(4)-(oligosaccharide-(1-&gt;3)-[oligosaccharide-(1-&gt;6)]-beta-D-Man-(1-&gt;4)-beta-D-GlcNAc-(1-&gt;4)-alpha-D-GlcNAc)-L-asparaginyl-[protein] + H2O = an oligosaccharide-(1-&gt;3)-[oligosaccharide-(1-&gt;6)]-beta-D-Man-(1-&gt;4)-D-GlcNAc + N(4)-(N-acetyl-beta-D-glucosaminyl)-L-asparaginyl-[protein]</text>
        <dbReference type="Rhea" id="RHEA:73067"/>
        <dbReference type="Rhea" id="RHEA-COMP:12603"/>
        <dbReference type="Rhea" id="RHEA-COMP:18176"/>
        <dbReference type="ChEBI" id="CHEBI:15377"/>
        <dbReference type="ChEBI" id="CHEBI:132248"/>
        <dbReference type="ChEBI" id="CHEBI:192714"/>
        <dbReference type="ChEBI" id="CHEBI:192715"/>
        <dbReference type="EC" id="3.2.1.96"/>
    </reaction>
</comment>
<dbReference type="SMART" id="SM00458">
    <property type="entry name" value="RICIN"/>
    <property type="match status" value="1"/>
</dbReference>
<evidence type="ECO:0000313" key="8">
    <source>
        <dbReference type="EMBL" id="PSL46695.1"/>
    </source>
</evidence>
<keyword evidence="9" id="KW-1185">Reference proteome</keyword>
<dbReference type="OrthoDB" id="7183084at2"/>
<dbReference type="InterPro" id="IPR057016">
    <property type="entry name" value="EndoS_F2-like_TIM-barrel"/>
</dbReference>
<dbReference type="PROSITE" id="PS51257">
    <property type="entry name" value="PROKAR_LIPOPROTEIN"/>
    <property type="match status" value="1"/>
</dbReference>
<dbReference type="InterPro" id="IPR017853">
    <property type="entry name" value="GH"/>
</dbReference>
<dbReference type="AlphaFoldDB" id="A0A2P8HKE7"/>
<dbReference type="EMBL" id="PYAW01000003">
    <property type="protein sequence ID" value="PSL46695.1"/>
    <property type="molecule type" value="Genomic_DNA"/>
</dbReference>
<feature type="domain" description="Ricin B lectin" evidence="7">
    <location>
        <begin position="348"/>
        <end position="488"/>
    </location>
</feature>
<evidence type="ECO:0000256" key="6">
    <source>
        <dbReference type="ARBA" id="ARBA00034414"/>
    </source>
</evidence>
<accession>A0A2P8HKE7</accession>
<dbReference type="InterPro" id="IPR000772">
    <property type="entry name" value="Ricin_B_lectin"/>
</dbReference>
<evidence type="ECO:0000259" key="7">
    <source>
        <dbReference type="SMART" id="SM00458"/>
    </source>
</evidence>
<evidence type="ECO:0000313" key="9">
    <source>
        <dbReference type="Proteomes" id="UP000240971"/>
    </source>
</evidence>
<protein>
    <recommendedName>
        <fullName evidence="2">mannosyl-glycoprotein endo-beta-N-acetylglucosaminidase</fullName>
        <ecNumber evidence="2">3.2.1.96</ecNumber>
    </recommendedName>
</protein>
<proteinExistence type="inferred from homology"/>
<dbReference type="Pfam" id="PF23916">
    <property type="entry name" value="TIM-barrel_EndoS"/>
    <property type="match status" value="1"/>
</dbReference>
<reference evidence="8 9" key="1">
    <citation type="submission" date="2018-03" db="EMBL/GenBank/DDBJ databases">
        <title>Genomic Encyclopedia of Archaeal and Bacterial Type Strains, Phase II (KMG-II): from individual species to whole genera.</title>
        <authorList>
            <person name="Goeker M."/>
        </authorList>
    </citation>
    <scope>NUCLEOTIDE SEQUENCE [LARGE SCALE GENOMIC DNA]</scope>
    <source>
        <strain evidence="8 9">DSM 24859</strain>
    </source>
</reference>
<keyword evidence="5" id="KW-0326">Glycosidase</keyword>
<name>A0A2P8HKE7_CHINA</name>
<comment type="caution">
    <text evidence="8">The sequence shown here is derived from an EMBL/GenBank/DDBJ whole genome shotgun (WGS) entry which is preliminary data.</text>
</comment>
<dbReference type="GO" id="GO:0030246">
    <property type="term" value="F:carbohydrate binding"/>
    <property type="evidence" value="ECO:0007669"/>
    <property type="project" value="UniProtKB-KW"/>
</dbReference>